<dbReference type="OrthoDB" id="6144245at2759"/>
<dbReference type="SUPFAM" id="SSF52129">
    <property type="entry name" value="Caspase-like"/>
    <property type="match status" value="2"/>
</dbReference>
<evidence type="ECO:0000313" key="6">
    <source>
        <dbReference type="EnsemblMetazoa" id="G2229.1:cds"/>
    </source>
</evidence>
<feature type="domain" description="Caspase family p20" evidence="5">
    <location>
        <begin position="54"/>
        <end position="199"/>
    </location>
</feature>
<name>A0A8W8K9X2_MAGGI</name>
<sequence length="462" mass="52396">MSSNADEVKFLTGKDLERGKLNFETSFLQELEKCKKLTRNNVNDNREYNFRHAVRGIAIVISNEIFDDGSKMRPRTYAKIELSKMNEMFAGLGYLVMSFKDLTATQMYEVIRTATSSKMDFFLNNSDSFACVLASHGSEVLEKSVANPKVDCKVYHHVIYGTDRTIKTHDLFDLLAESRCKALQGKPKLFFVQACRSRSNQGPSRYSKGVNVVEPISKNCSNPRQGCDQTESLSKDSAPQSTEVVDGSVDQVKRRRYTLDQSDNAHDSNPKSASDTATTDESEHNFEEDAYRGNEASQHTELTNELMDWSSSDDVIPCLDVDIIRDENKDLVEEPSFIEIGKNWVRKGFFKRRNLFARPVQDVMTTVATPCHNDFLIMYATSEGKVAYGREENGGWLVNAMHEEMVKHDPKNCIDFLSVMTSTMYNIAYHYETNTGEPSTSGFKTAPTLQHKLSHDLIFRNK</sequence>
<dbReference type="InterPro" id="IPR001309">
    <property type="entry name" value="Pept_C14_p20"/>
</dbReference>
<dbReference type="PRINTS" id="PR00376">
    <property type="entry name" value="IL1BCENZYME"/>
</dbReference>
<dbReference type="PANTHER" id="PTHR10454:SF210">
    <property type="entry name" value="CASPASE-2"/>
    <property type="match status" value="1"/>
</dbReference>
<dbReference type="PANTHER" id="PTHR10454">
    <property type="entry name" value="CASPASE"/>
    <property type="match status" value="1"/>
</dbReference>
<evidence type="ECO:0000256" key="2">
    <source>
        <dbReference type="RuleBase" id="RU003971"/>
    </source>
</evidence>
<organism evidence="6 7">
    <name type="scientific">Magallana gigas</name>
    <name type="common">Pacific oyster</name>
    <name type="synonym">Crassostrea gigas</name>
    <dbReference type="NCBI Taxonomy" id="29159"/>
    <lineage>
        <taxon>Eukaryota</taxon>
        <taxon>Metazoa</taxon>
        <taxon>Spiralia</taxon>
        <taxon>Lophotrochozoa</taxon>
        <taxon>Mollusca</taxon>
        <taxon>Bivalvia</taxon>
        <taxon>Autobranchia</taxon>
        <taxon>Pteriomorphia</taxon>
        <taxon>Ostreida</taxon>
        <taxon>Ostreoidea</taxon>
        <taxon>Ostreidae</taxon>
        <taxon>Magallana</taxon>
    </lineage>
</organism>
<feature type="domain" description="Caspase family p10" evidence="4">
    <location>
        <begin position="365"/>
        <end position="408"/>
    </location>
</feature>
<dbReference type="InterPro" id="IPR011600">
    <property type="entry name" value="Pept_C14_caspase"/>
</dbReference>
<dbReference type="EnsemblMetazoa" id="G2229.1">
    <property type="protein sequence ID" value="G2229.1:cds"/>
    <property type="gene ID" value="G2229"/>
</dbReference>
<evidence type="ECO:0000256" key="3">
    <source>
        <dbReference type="SAM" id="MobiDB-lite"/>
    </source>
</evidence>
<dbReference type="Gene3D" id="3.40.50.1460">
    <property type="match status" value="1"/>
</dbReference>
<dbReference type="AlphaFoldDB" id="A0A8W8K9X2"/>
<dbReference type="InterPro" id="IPR029030">
    <property type="entry name" value="Caspase-like_dom_sf"/>
</dbReference>
<feature type="region of interest" description="Disordered" evidence="3">
    <location>
        <begin position="215"/>
        <end position="299"/>
    </location>
</feature>
<keyword evidence="7" id="KW-1185">Reference proteome</keyword>
<dbReference type="InterPro" id="IPR015917">
    <property type="entry name" value="Pept_C14A"/>
</dbReference>
<dbReference type="InterPro" id="IPR002138">
    <property type="entry name" value="Pept_C14_p10"/>
</dbReference>
<accession>A0A8W8K9X2</accession>
<feature type="compositionally biased region" description="Basic and acidic residues" evidence="3">
    <location>
        <begin position="281"/>
        <end position="292"/>
    </location>
</feature>
<dbReference type="GO" id="GO:0006915">
    <property type="term" value="P:apoptotic process"/>
    <property type="evidence" value="ECO:0007669"/>
    <property type="project" value="TreeGrafter"/>
</dbReference>
<feature type="compositionally biased region" description="Polar residues" evidence="3">
    <location>
        <begin position="218"/>
        <end position="243"/>
    </location>
</feature>
<dbReference type="GO" id="GO:0004197">
    <property type="term" value="F:cysteine-type endopeptidase activity"/>
    <property type="evidence" value="ECO:0007669"/>
    <property type="project" value="InterPro"/>
</dbReference>
<proteinExistence type="inferred from homology"/>
<feature type="compositionally biased region" description="Polar residues" evidence="3">
    <location>
        <begin position="270"/>
        <end position="279"/>
    </location>
</feature>
<reference evidence="6" key="1">
    <citation type="submission" date="2022-08" db="UniProtKB">
        <authorList>
            <consortium name="EnsemblMetazoa"/>
        </authorList>
    </citation>
    <scope>IDENTIFICATION</scope>
    <source>
        <strain evidence="6">05x7-T-G4-1.051#20</strain>
    </source>
</reference>
<evidence type="ECO:0000259" key="5">
    <source>
        <dbReference type="PROSITE" id="PS50208"/>
    </source>
</evidence>
<dbReference type="InterPro" id="IPR002398">
    <property type="entry name" value="Pept_C14"/>
</dbReference>
<evidence type="ECO:0000256" key="1">
    <source>
        <dbReference type="ARBA" id="ARBA00010134"/>
    </source>
</evidence>
<protein>
    <submittedName>
        <fullName evidence="6">Uncharacterized protein</fullName>
    </submittedName>
</protein>
<dbReference type="GO" id="GO:0006508">
    <property type="term" value="P:proteolysis"/>
    <property type="evidence" value="ECO:0007669"/>
    <property type="project" value="InterPro"/>
</dbReference>
<dbReference type="PROSITE" id="PS50207">
    <property type="entry name" value="CASPASE_P10"/>
    <property type="match status" value="1"/>
</dbReference>
<dbReference type="Pfam" id="PF00656">
    <property type="entry name" value="Peptidase_C14"/>
    <property type="match status" value="1"/>
</dbReference>
<dbReference type="Proteomes" id="UP000005408">
    <property type="component" value="Unassembled WGS sequence"/>
</dbReference>
<evidence type="ECO:0000259" key="4">
    <source>
        <dbReference type="PROSITE" id="PS50207"/>
    </source>
</evidence>
<dbReference type="PROSITE" id="PS50208">
    <property type="entry name" value="CASPASE_P20"/>
    <property type="match status" value="1"/>
</dbReference>
<evidence type="ECO:0000313" key="7">
    <source>
        <dbReference type="Proteomes" id="UP000005408"/>
    </source>
</evidence>
<comment type="similarity">
    <text evidence="1 2">Belongs to the peptidase C14A family.</text>
</comment>
<dbReference type="GO" id="GO:0005737">
    <property type="term" value="C:cytoplasm"/>
    <property type="evidence" value="ECO:0007669"/>
    <property type="project" value="TreeGrafter"/>
</dbReference>
<dbReference type="SMART" id="SM00115">
    <property type="entry name" value="CASc"/>
    <property type="match status" value="1"/>
</dbReference>
<dbReference type="GO" id="GO:0043525">
    <property type="term" value="P:positive regulation of neuron apoptotic process"/>
    <property type="evidence" value="ECO:0007669"/>
    <property type="project" value="TreeGrafter"/>
</dbReference>
<dbReference type="Gene3D" id="3.30.70.1470">
    <property type="entry name" value="Caspase-like"/>
    <property type="match status" value="1"/>
</dbReference>